<keyword evidence="2" id="KW-0732">Signal</keyword>
<name>A0AAV1PZQ8_SCOSC</name>
<keyword evidence="4" id="KW-1185">Reference proteome</keyword>
<evidence type="ECO:0000256" key="1">
    <source>
        <dbReference type="SAM" id="MobiDB-lite"/>
    </source>
</evidence>
<evidence type="ECO:0000313" key="3">
    <source>
        <dbReference type="EMBL" id="CAK6976845.1"/>
    </source>
</evidence>
<evidence type="ECO:0000256" key="2">
    <source>
        <dbReference type="SAM" id="SignalP"/>
    </source>
</evidence>
<dbReference type="EMBL" id="CAWUFR010000367">
    <property type="protein sequence ID" value="CAK6976845.1"/>
    <property type="molecule type" value="Genomic_DNA"/>
</dbReference>
<accession>A0AAV1PZQ8</accession>
<protein>
    <submittedName>
        <fullName evidence="3">Nuclear pore complex protein NUP98A-like</fullName>
    </submittedName>
</protein>
<reference evidence="3 4" key="1">
    <citation type="submission" date="2024-01" db="EMBL/GenBank/DDBJ databases">
        <authorList>
            <person name="Alioto T."/>
            <person name="Alioto T."/>
            <person name="Gomez Garrido J."/>
        </authorList>
    </citation>
    <scope>NUCLEOTIDE SEQUENCE [LARGE SCALE GENOMIC DNA]</scope>
</reference>
<feature type="region of interest" description="Disordered" evidence="1">
    <location>
        <begin position="49"/>
        <end position="69"/>
    </location>
</feature>
<dbReference type="Proteomes" id="UP001314229">
    <property type="component" value="Unassembled WGS sequence"/>
</dbReference>
<dbReference type="AlphaFoldDB" id="A0AAV1PZQ8"/>
<feature type="signal peptide" evidence="2">
    <location>
        <begin position="1"/>
        <end position="21"/>
    </location>
</feature>
<feature type="chain" id="PRO_5043314964" evidence="2">
    <location>
        <begin position="22"/>
        <end position="223"/>
    </location>
</feature>
<comment type="caution">
    <text evidence="3">The sequence shown here is derived from an EMBL/GenBank/DDBJ whole genome shotgun (WGS) entry which is preliminary data.</text>
</comment>
<evidence type="ECO:0000313" key="4">
    <source>
        <dbReference type="Proteomes" id="UP001314229"/>
    </source>
</evidence>
<feature type="compositionally biased region" description="Polar residues" evidence="1">
    <location>
        <begin position="51"/>
        <end position="67"/>
    </location>
</feature>
<sequence>MMLGLSLRVSWICLLFSSGACFPAKGGGDYAPGSSNLQSEGSFRPLVYRQPSANPQQSPTGNQSPSSMAAGYAPSLPISYSSAGYFSPPVGTGSMHRQPAAGSSSVYGDTSDFAYSAGNAGNTFGNGGSSPGLLSGGAASDLNTWIEARPFIDLSFLESAQGMPESISGETSLPVPSSYIIQSRNGYLRDRQAFSHKTYDPEFPEAPVVMSAPASGSKGGKKV</sequence>
<organism evidence="3 4">
    <name type="scientific">Scomber scombrus</name>
    <name type="common">Atlantic mackerel</name>
    <name type="synonym">Scomber vernalis</name>
    <dbReference type="NCBI Taxonomy" id="13677"/>
    <lineage>
        <taxon>Eukaryota</taxon>
        <taxon>Metazoa</taxon>
        <taxon>Chordata</taxon>
        <taxon>Craniata</taxon>
        <taxon>Vertebrata</taxon>
        <taxon>Euteleostomi</taxon>
        <taxon>Actinopterygii</taxon>
        <taxon>Neopterygii</taxon>
        <taxon>Teleostei</taxon>
        <taxon>Neoteleostei</taxon>
        <taxon>Acanthomorphata</taxon>
        <taxon>Pelagiaria</taxon>
        <taxon>Scombriformes</taxon>
        <taxon>Scombridae</taxon>
        <taxon>Scomber</taxon>
    </lineage>
</organism>
<proteinExistence type="predicted"/>
<gene>
    <name evidence="3" type="ORF">FSCOSCO3_A029209</name>
</gene>